<proteinExistence type="predicted"/>
<gene>
    <name evidence="1" type="ORF">LCGC14_1929550</name>
</gene>
<dbReference type="EMBL" id="LAZR01020699">
    <property type="protein sequence ID" value="KKL87952.1"/>
    <property type="molecule type" value="Genomic_DNA"/>
</dbReference>
<accession>A0A0F9IL55</accession>
<dbReference type="AlphaFoldDB" id="A0A0F9IL55"/>
<evidence type="ECO:0000313" key="1">
    <source>
        <dbReference type="EMBL" id="KKL87952.1"/>
    </source>
</evidence>
<sequence>MANQYGTKVWAKWASNSLGFALTLLEKPNLPWDERLSHSEAAIKSLNIVKAELEEVNNVIHHKTKAQ</sequence>
<reference evidence="1" key="1">
    <citation type="journal article" date="2015" name="Nature">
        <title>Complex archaea that bridge the gap between prokaryotes and eukaryotes.</title>
        <authorList>
            <person name="Spang A."/>
            <person name="Saw J.H."/>
            <person name="Jorgensen S.L."/>
            <person name="Zaremba-Niedzwiedzka K."/>
            <person name="Martijn J."/>
            <person name="Lind A.E."/>
            <person name="van Eijk R."/>
            <person name="Schleper C."/>
            <person name="Guy L."/>
            <person name="Ettema T.J."/>
        </authorList>
    </citation>
    <scope>NUCLEOTIDE SEQUENCE</scope>
</reference>
<protein>
    <submittedName>
        <fullName evidence="1">Uncharacterized protein</fullName>
    </submittedName>
</protein>
<comment type="caution">
    <text evidence="1">The sequence shown here is derived from an EMBL/GenBank/DDBJ whole genome shotgun (WGS) entry which is preliminary data.</text>
</comment>
<organism evidence="1">
    <name type="scientific">marine sediment metagenome</name>
    <dbReference type="NCBI Taxonomy" id="412755"/>
    <lineage>
        <taxon>unclassified sequences</taxon>
        <taxon>metagenomes</taxon>
        <taxon>ecological metagenomes</taxon>
    </lineage>
</organism>
<name>A0A0F9IL55_9ZZZZ</name>